<sequence length="564" mass="62353">MAFDHRKYVAFKPVAKKNRRWPDQVIEKAPTWCAVDLRDGNQSLIKPMSVAQKQRLFDLLVKLGFKEIEIGFPAASQPDFDFCRKLIEENRIPDDVKIQVLTQARPELIERTYEALKGAKQAIVHVYNSTSTVQREQVFGLDRAGIRDIAVNGATLVKEIAARYPDTDWTFQYSPESFTGTELDFAAEVIDAVTEVWRPDQGQPVIINLPATVEMSTPNVFADQVEWICENIHYREHISISLHTHNDRGCAVAAAELGVMAGADRIEGTLMGNGERTGNMDLVTMAMNLYSQGIDPTLDLSGMAEITEVVEACTEISTHPRHPYAGELVFTAFSGSHQDAIRKCLARRKEGEAWNVAYLPIDPFDVGRRYEEVVRINSQSGKGGVAYVLERDYDITLPRWLQIEFSKVVQKEAETNGGEIDSHTIHRLFEDRYLKVHEDWSLRSYDLHRDEEGVRAEVVVGSDTSPVTFEGRGLGAVEAVSDGLAKRFGVTVAVEAYDEFALGEGTNANALACIRLTANGQHCSAAALAEDTTSATLQALFSAVAQAVGTDMPAAKTLEAAEAV</sequence>
<dbReference type="SUPFAM" id="SSF110921">
    <property type="entry name" value="2-isopropylmalate synthase LeuA, allosteric (dimerisation) domain"/>
    <property type="match status" value="1"/>
</dbReference>
<dbReference type="EMBL" id="JBHFLD010000006">
    <property type="protein sequence ID" value="MFB2715094.1"/>
    <property type="molecule type" value="Genomic_DNA"/>
</dbReference>
<dbReference type="Gene3D" id="3.30.160.270">
    <property type="match status" value="1"/>
</dbReference>
<feature type="domain" description="Pyruvate carboxyltransferase" evidence="11">
    <location>
        <begin position="30"/>
        <end position="304"/>
    </location>
</feature>
<dbReference type="EC" id="2.3.3.13" evidence="4 10"/>
<dbReference type="PROSITE" id="PS00816">
    <property type="entry name" value="AIPM_HOMOCIT_SYNTH_2"/>
    <property type="match status" value="1"/>
</dbReference>
<dbReference type="PROSITE" id="PS50991">
    <property type="entry name" value="PYR_CT"/>
    <property type="match status" value="1"/>
</dbReference>
<dbReference type="RefSeq" id="WP_374813442.1">
    <property type="nucleotide sequence ID" value="NZ_JBHFLD010000006.1"/>
</dbReference>
<keyword evidence="8 10" id="KW-0479">Metal-binding</keyword>
<dbReference type="InterPro" id="IPR039371">
    <property type="entry name" value="LeuA_N_DRE-TIM"/>
</dbReference>
<comment type="subcellular location">
    <subcellularLocation>
        <location evidence="10">Cytoplasm</location>
    </subcellularLocation>
</comment>
<comment type="subunit">
    <text evidence="10">Homodimer.</text>
</comment>
<protein>
    <recommendedName>
        <fullName evidence="4 10">2-isopropylmalate synthase</fullName>
        <ecNumber evidence="4 10">2.3.3.13</ecNumber>
    </recommendedName>
    <alternativeName>
        <fullName evidence="10">Alpha-IPM synthase</fullName>
    </alternativeName>
    <alternativeName>
        <fullName evidence="10">Alpha-isopropylmalate synthase</fullName>
    </alternativeName>
</protein>
<dbReference type="InterPro" id="IPR013785">
    <property type="entry name" value="Aldolase_TIM"/>
</dbReference>
<dbReference type="GO" id="GO:0003852">
    <property type="term" value="F:2-isopropylmalate synthase activity"/>
    <property type="evidence" value="ECO:0007669"/>
    <property type="project" value="UniProtKB-EC"/>
</dbReference>
<keyword evidence="12" id="KW-0012">Acyltransferase</keyword>
<name>A0ABV4W4K2_9GAMM</name>
<evidence type="ECO:0000256" key="9">
    <source>
        <dbReference type="ARBA" id="ARBA00023304"/>
    </source>
</evidence>
<evidence type="ECO:0000313" key="12">
    <source>
        <dbReference type="EMBL" id="MFB2715094.1"/>
    </source>
</evidence>
<comment type="pathway">
    <text evidence="2 10">Amino-acid biosynthesis; L-leucine biosynthesis; L-leucine from 3-methyl-2-oxobutanoate: step 1/4.</text>
</comment>
<keyword evidence="10" id="KW-0963">Cytoplasm</keyword>
<keyword evidence="7 10" id="KW-0808">Transferase</keyword>
<dbReference type="Pfam" id="PF00682">
    <property type="entry name" value="HMGL-like"/>
    <property type="match status" value="1"/>
</dbReference>
<dbReference type="InterPro" id="IPR036230">
    <property type="entry name" value="LeuA_allosteric_dom_sf"/>
</dbReference>
<evidence type="ECO:0000256" key="8">
    <source>
        <dbReference type="ARBA" id="ARBA00022723"/>
    </source>
</evidence>
<dbReference type="SUPFAM" id="SSF89000">
    <property type="entry name" value="post-HMGL domain-like"/>
    <property type="match status" value="1"/>
</dbReference>
<keyword evidence="5 10" id="KW-0432">Leucine biosynthesis</keyword>
<evidence type="ECO:0000256" key="1">
    <source>
        <dbReference type="ARBA" id="ARBA00000064"/>
    </source>
</evidence>
<dbReference type="Pfam" id="PF22615">
    <property type="entry name" value="IPMS_D2"/>
    <property type="match status" value="1"/>
</dbReference>
<evidence type="ECO:0000256" key="3">
    <source>
        <dbReference type="ARBA" id="ARBA00009767"/>
    </source>
</evidence>
<comment type="function">
    <text evidence="10">Catalyzes the condensation of the acetyl group of acetyl-CoA with 3-methyl-2-oxobutanoate (2-ketoisovalerate) to form 3-carboxy-3-hydroxy-4-methylpentanoate (2-isopropylmalate).</text>
</comment>
<comment type="caution">
    <text evidence="12">The sequence shown here is derived from an EMBL/GenBank/DDBJ whole genome shotgun (WGS) entry which is preliminary data.</text>
</comment>
<evidence type="ECO:0000256" key="7">
    <source>
        <dbReference type="ARBA" id="ARBA00022679"/>
    </source>
</evidence>
<keyword evidence="9 10" id="KW-0100">Branched-chain amino acid biosynthesis</keyword>
<keyword evidence="13" id="KW-1185">Reference proteome</keyword>
<dbReference type="PROSITE" id="PS00815">
    <property type="entry name" value="AIPM_HOMOCIT_SYNTH_1"/>
    <property type="match status" value="1"/>
</dbReference>
<evidence type="ECO:0000256" key="6">
    <source>
        <dbReference type="ARBA" id="ARBA00022605"/>
    </source>
</evidence>
<dbReference type="CDD" id="cd07942">
    <property type="entry name" value="DRE_TIM_LeuA"/>
    <property type="match status" value="1"/>
</dbReference>
<dbReference type="HAMAP" id="MF_00572">
    <property type="entry name" value="LeuA_type2"/>
    <property type="match status" value="1"/>
</dbReference>
<evidence type="ECO:0000256" key="10">
    <source>
        <dbReference type="HAMAP-Rule" id="MF_00572"/>
    </source>
</evidence>
<comment type="cofactor">
    <cofactor evidence="10">
        <name>Mg(2+)</name>
        <dbReference type="ChEBI" id="CHEBI:18420"/>
    </cofactor>
</comment>
<dbReference type="SUPFAM" id="SSF51569">
    <property type="entry name" value="Aldolase"/>
    <property type="match status" value="1"/>
</dbReference>
<keyword evidence="6 10" id="KW-0028">Amino-acid biosynthesis</keyword>
<keyword evidence="10" id="KW-0460">Magnesium</keyword>
<gene>
    <name evidence="10 12" type="primary">leuA</name>
    <name evidence="12" type="ORF">ACE05E_06315</name>
</gene>
<feature type="binding site" evidence="10">
    <location>
        <position position="279"/>
    </location>
    <ligand>
        <name>Mg(2+)</name>
        <dbReference type="ChEBI" id="CHEBI:18420"/>
    </ligand>
</feature>
<accession>A0ABV4W4K2</accession>
<evidence type="ECO:0000256" key="4">
    <source>
        <dbReference type="ARBA" id="ARBA00012973"/>
    </source>
</evidence>
<dbReference type="InterPro" id="IPR005668">
    <property type="entry name" value="IPM_Synthase"/>
</dbReference>
<feature type="region of interest" description="Regulatory domain" evidence="10">
    <location>
        <begin position="436"/>
        <end position="564"/>
    </location>
</feature>
<comment type="catalytic activity">
    <reaction evidence="1 10">
        <text>3-methyl-2-oxobutanoate + acetyl-CoA + H2O = (2S)-2-isopropylmalate + CoA + H(+)</text>
        <dbReference type="Rhea" id="RHEA:21524"/>
        <dbReference type="ChEBI" id="CHEBI:1178"/>
        <dbReference type="ChEBI" id="CHEBI:11851"/>
        <dbReference type="ChEBI" id="CHEBI:15377"/>
        <dbReference type="ChEBI" id="CHEBI:15378"/>
        <dbReference type="ChEBI" id="CHEBI:57287"/>
        <dbReference type="ChEBI" id="CHEBI:57288"/>
        <dbReference type="EC" id="2.3.3.13"/>
    </reaction>
</comment>
<feature type="binding site" evidence="10">
    <location>
        <position position="243"/>
    </location>
    <ligand>
        <name>Mg(2+)</name>
        <dbReference type="ChEBI" id="CHEBI:18420"/>
    </ligand>
</feature>
<dbReference type="InterPro" id="IPR054692">
    <property type="entry name" value="LeuA-like_post-cat"/>
</dbReference>
<dbReference type="Proteomes" id="UP001576762">
    <property type="component" value="Unassembled WGS sequence"/>
</dbReference>
<dbReference type="NCBIfam" id="NF002991">
    <property type="entry name" value="PRK03739.1"/>
    <property type="match status" value="1"/>
</dbReference>
<evidence type="ECO:0000313" key="13">
    <source>
        <dbReference type="Proteomes" id="UP001576762"/>
    </source>
</evidence>
<dbReference type="Pfam" id="PF08502">
    <property type="entry name" value="LeuA_dimer"/>
    <property type="match status" value="1"/>
</dbReference>
<dbReference type="PANTHER" id="PTHR46911">
    <property type="match status" value="1"/>
</dbReference>
<feature type="binding site" evidence="10">
    <location>
        <position position="245"/>
    </location>
    <ligand>
        <name>Mg(2+)</name>
        <dbReference type="ChEBI" id="CHEBI:18420"/>
    </ligand>
</feature>
<dbReference type="Gene3D" id="3.20.20.70">
    <property type="entry name" value="Aldolase class I"/>
    <property type="match status" value="1"/>
</dbReference>
<dbReference type="InterPro" id="IPR000891">
    <property type="entry name" value="PYR_CT"/>
</dbReference>
<organism evidence="12 13">
    <name type="scientific">Marinobacter shengliensis</name>
    <dbReference type="NCBI Taxonomy" id="1389223"/>
    <lineage>
        <taxon>Bacteria</taxon>
        <taxon>Pseudomonadati</taxon>
        <taxon>Pseudomonadota</taxon>
        <taxon>Gammaproteobacteria</taxon>
        <taxon>Pseudomonadales</taxon>
        <taxon>Marinobacteraceae</taxon>
        <taxon>Marinobacter</taxon>
    </lineage>
</organism>
<reference evidence="12 13" key="1">
    <citation type="submission" date="2024-09" db="EMBL/GenBank/DDBJ databases">
        <title>Draft genome sequences of 6 high pH adapted Marinobacter shengliensis sp. isolated from Mariana forearc serpentinite mud volcanoes.</title>
        <authorList>
            <person name="Elkassas S."/>
            <person name="Serres M."/>
            <person name="Michael N."/>
            <person name="Amina P."/>
            <person name="Teodora Z."/>
            <person name="Julie H."/>
        </authorList>
    </citation>
    <scope>NUCLEOTIDE SEQUENCE [LARGE SCALE GENOMIC DNA]</scope>
    <source>
        <strain evidence="12 13">EB4</strain>
    </source>
</reference>
<dbReference type="NCBIfam" id="TIGR00970">
    <property type="entry name" value="leuA_yeast"/>
    <property type="match status" value="1"/>
</dbReference>
<evidence type="ECO:0000256" key="5">
    <source>
        <dbReference type="ARBA" id="ARBA00022430"/>
    </source>
</evidence>
<feature type="binding site" evidence="10">
    <location>
        <position position="39"/>
    </location>
    <ligand>
        <name>Mg(2+)</name>
        <dbReference type="ChEBI" id="CHEBI:18420"/>
    </ligand>
</feature>
<evidence type="ECO:0000256" key="2">
    <source>
        <dbReference type="ARBA" id="ARBA00004689"/>
    </source>
</evidence>
<dbReference type="InterPro" id="IPR002034">
    <property type="entry name" value="AIPM/Hcit_synth_CS"/>
</dbReference>
<proteinExistence type="inferred from homology"/>
<evidence type="ECO:0000259" key="11">
    <source>
        <dbReference type="PROSITE" id="PS50991"/>
    </source>
</evidence>
<dbReference type="SMART" id="SM00917">
    <property type="entry name" value="LeuA_dimer"/>
    <property type="match status" value="1"/>
</dbReference>
<dbReference type="PANTHER" id="PTHR46911:SF1">
    <property type="entry name" value="2-ISOPROPYLMALATE SYNTHASE"/>
    <property type="match status" value="1"/>
</dbReference>
<comment type="similarity">
    <text evidence="3 10">Belongs to the alpha-IPM synthase/homocitrate synthase family. LeuA type 2 subfamily.</text>
</comment>
<dbReference type="InterPro" id="IPR013709">
    <property type="entry name" value="2-isopropylmalate_synth_dimer"/>
</dbReference>